<proteinExistence type="predicted"/>
<dbReference type="InterPro" id="IPR024784">
    <property type="entry name" value="TORC_M"/>
</dbReference>
<dbReference type="PANTHER" id="PTHR13589:SF4">
    <property type="entry name" value="CREB-REGULATED TRANSCRIPTION COACTIVATOR 3"/>
    <property type="match status" value="1"/>
</dbReference>
<dbReference type="InterPro" id="IPR024786">
    <property type="entry name" value="TORC"/>
</dbReference>
<feature type="region of interest" description="Disordered" evidence="1">
    <location>
        <begin position="259"/>
        <end position="311"/>
    </location>
</feature>
<evidence type="ECO:0000313" key="5">
    <source>
        <dbReference type="Proteomes" id="UP000516260"/>
    </source>
</evidence>
<reference evidence="4 5" key="1">
    <citation type="submission" date="2019-04" db="EMBL/GenBank/DDBJ databases">
        <title>The sequence and de novo assembly of Takifugu bimaculatus genome using PacBio and Hi-C technologies.</title>
        <authorList>
            <person name="Xu P."/>
            <person name="Liu B."/>
            <person name="Zhou Z."/>
        </authorList>
    </citation>
    <scope>NUCLEOTIDE SEQUENCE [LARGE SCALE GENOMIC DNA]</scope>
    <source>
        <strain evidence="4">TB-2018</strain>
        <tissue evidence="4">Muscle</tissue>
    </source>
</reference>
<dbReference type="GO" id="GO:0005634">
    <property type="term" value="C:nucleus"/>
    <property type="evidence" value="ECO:0007669"/>
    <property type="project" value="InterPro"/>
</dbReference>
<accession>A0A4Z2BDY0</accession>
<protein>
    <submittedName>
        <fullName evidence="4">Uncharacterized protein</fullName>
    </submittedName>
</protein>
<feature type="domain" description="Transducer of regulated CREB activity middle" evidence="2">
    <location>
        <begin position="68"/>
        <end position="233"/>
    </location>
</feature>
<comment type="caution">
    <text evidence="4">The sequence shown here is derived from an EMBL/GenBank/DDBJ whole genome shotgun (WGS) entry which is preliminary data.</text>
</comment>
<feature type="domain" description="Transducer of regulated CREB activity C-terminal" evidence="3">
    <location>
        <begin position="463"/>
        <end position="532"/>
    </location>
</feature>
<organism evidence="4 5">
    <name type="scientific">Takifugu bimaculatus</name>
    <dbReference type="NCBI Taxonomy" id="433685"/>
    <lineage>
        <taxon>Eukaryota</taxon>
        <taxon>Metazoa</taxon>
        <taxon>Chordata</taxon>
        <taxon>Craniata</taxon>
        <taxon>Vertebrata</taxon>
        <taxon>Euteleostomi</taxon>
        <taxon>Actinopterygii</taxon>
        <taxon>Neopterygii</taxon>
        <taxon>Teleostei</taxon>
        <taxon>Neoteleostei</taxon>
        <taxon>Acanthomorphata</taxon>
        <taxon>Eupercaria</taxon>
        <taxon>Tetraodontiformes</taxon>
        <taxon>Tetradontoidea</taxon>
        <taxon>Tetraodontidae</taxon>
        <taxon>Takifugu</taxon>
    </lineage>
</organism>
<evidence type="ECO:0000259" key="3">
    <source>
        <dbReference type="Pfam" id="PF12886"/>
    </source>
</evidence>
<evidence type="ECO:0000313" key="4">
    <source>
        <dbReference type="EMBL" id="TNM90631.1"/>
    </source>
</evidence>
<name>A0A4Z2BDY0_9TELE</name>
<dbReference type="EMBL" id="SWLE01000016">
    <property type="protein sequence ID" value="TNM90631.1"/>
    <property type="molecule type" value="Genomic_DNA"/>
</dbReference>
<dbReference type="GO" id="GO:0005737">
    <property type="term" value="C:cytoplasm"/>
    <property type="evidence" value="ECO:0007669"/>
    <property type="project" value="InterPro"/>
</dbReference>
<sequence>MLNELVPEFVYVVNVFFEDKGKSTEHIDSSPYGGVYLSPPLDNNWRREQQPWTEEKRPGFRLISQLNRTNSDSALHTSAMNPNPQNPFGMNQHMGRGPPQRNVSLNEAEVDSSGNVFSFPSLVNEESLIGVSKPLPKQLWEAKKVQSLASRPKSCEVPGINIFPSPEQNPGLCHYQGLLNTGGSLPDLSNLHFPSPLSTPLDPEDNGAYPNLSGGSSTGNLPAAMMHLGIGNSQGGQGLSSSLSNPSIQASLNNCQLQSSLSNPSINSSLRLSNSSPRRRPAPISPLTLSPGSDQRRGLAKQLSPTMSPLLSPITQGVALDTSNMPREPPPPYPLYQQSQHGVDKSRQCQQQQQPVSPLQNISLDFTNIQQNNMATIFADSFMEQQFSNLQSKALPYQLDQFALLENAMNTTAGGSCFDPSASSSLYYSQAALSGLGGSHGSLQDPVHMRSNMLYSNCSGGLPNIILTDDSNPSLSKDISSALSTVPECFDSEGVFPLEDELRIEPLSLDGLSMLSDPDMVLPDPSVEDTFRKAATSKNAGMNIPHRNPQPPSLIISITSSPEAMATWLPRLHRHSNVSTELRSMQNANTASLPALQESRVAVAAHIWRKTRPKRFKLWVQFLSTDQNSFETRTIDMDTSIQYGSLIRMYFRVETKRASCLQRLK</sequence>
<dbReference type="InterPro" id="IPR024785">
    <property type="entry name" value="TORC_C"/>
</dbReference>
<dbReference type="GO" id="GO:0045944">
    <property type="term" value="P:positive regulation of transcription by RNA polymerase II"/>
    <property type="evidence" value="ECO:0007669"/>
    <property type="project" value="TreeGrafter"/>
</dbReference>
<dbReference type="Pfam" id="PF12886">
    <property type="entry name" value="TORC_C"/>
    <property type="match status" value="1"/>
</dbReference>
<dbReference type="Proteomes" id="UP000516260">
    <property type="component" value="Chromosome 3"/>
</dbReference>
<dbReference type="Pfam" id="PF12885">
    <property type="entry name" value="TORC_M"/>
    <property type="match status" value="1"/>
</dbReference>
<keyword evidence="5" id="KW-1185">Reference proteome</keyword>
<evidence type="ECO:0000259" key="2">
    <source>
        <dbReference type="Pfam" id="PF12885"/>
    </source>
</evidence>
<evidence type="ECO:0000256" key="1">
    <source>
        <dbReference type="SAM" id="MobiDB-lite"/>
    </source>
</evidence>
<dbReference type="PANTHER" id="PTHR13589">
    <property type="entry name" value="CREB-REGULATED TRANSCRIPTION COACTIVATOR"/>
    <property type="match status" value="1"/>
</dbReference>
<dbReference type="GO" id="GO:0008140">
    <property type="term" value="F:cAMP response element binding protein binding"/>
    <property type="evidence" value="ECO:0007669"/>
    <property type="project" value="TreeGrafter"/>
</dbReference>
<feature type="compositionally biased region" description="Low complexity" evidence="1">
    <location>
        <begin position="259"/>
        <end position="276"/>
    </location>
</feature>
<dbReference type="AlphaFoldDB" id="A0A4Z2BDY0"/>
<gene>
    <name evidence="4" type="ORF">fugu_002920</name>
</gene>
<feature type="region of interest" description="Disordered" evidence="1">
    <location>
        <begin position="190"/>
        <end position="216"/>
    </location>
</feature>